<gene>
    <name evidence="2" type="ORF">HG66A1_40750</name>
</gene>
<accession>A0A517PSB5</accession>
<organism evidence="2 3">
    <name type="scientific">Gimesia chilikensis</name>
    <dbReference type="NCBI Taxonomy" id="2605989"/>
    <lineage>
        <taxon>Bacteria</taxon>
        <taxon>Pseudomonadati</taxon>
        <taxon>Planctomycetota</taxon>
        <taxon>Planctomycetia</taxon>
        <taxon>Planctomycetales</taxon>
        <taxon>Planctomycetaceae</taxon>
        <taxon>Gimesia</taxon>
    </lineage>
</organism>
<dbReference type="Proteomes" id="UP000320421">
    <property type="component" value="Chromosome"/>
</dbReference>
<evidence type="ECO:0000313" key="2">
    <source>
        <dbReference type="EMBL" id="QDT22268.1"/>
    </source>
</evidence>
<feature type="transmembrane region" description="Helical" evidence="1">
    <location>
        <begin position="62"/>
        <end position="81"/>
    </location>
</feature>
<keyword evidence="3" id="KW-1185">Reference proteome</keyword>
<evidence type="ECO:0000313" key="3">
    <source>
        <dbReference type="Proteomes" id="UP000320421"/>
    </source>
</evidence>
<keyword evidence="1" id="KW-1133">Transmembrane helix</keyword>
<dbReference type="RefSeq" id="WP_145187867.1">
    <property type="nucleotide sequence ID" value="NZ_CP036266.1"/>
</dbReference>
<feature type="transmembrane region" description="Helical" evidence="1">
    <location>
        <begin position="22"/>
        <end position="41"/>
    </location>
</feature>
<protein>
    <submittedName>
        <fullName evidence="2">Uncharacterized protein</fullName>
    </submittedName>
</protein>
<dbReference type="EMBL" id="CP036266">
    <property type="protein sequence ID" value="QDT22268.1"/>
    <property type="molecule type" value="Genomic_DNA"/>
</dbReference>
<sequence>MTDQPAIDEQGAIIPRYPIQVWLSRGGLLLTGILFVLLQFLGPGKISVETIGDSTVYRSESYLLYFLPFVALILLTLSVVYWLQKGIFYFFSVCLFLMGGSVLFFFFTFDTKNQHVTVTPDGFVREVGFSLMPIHQEMEFSKISMLYVEELTGEDDSLRFELLGIPRSEDAPIRVPINELMKPALLKILANARKAGTEVLPSVNGTPVPDGLVKQVLH</sequence>
<reference evidence="2 3" key="1">
    <citation type="submission" date="2019-02" db="EMBL/GenBank/DDBJ databases">
        <title>Deep-cultivation of Planctomycetes and their phenomic and genomic characterization uncovers novel biology.</title>
        <authorList>
            <person name="Wiegand S."/>
            <person name="Jogler M."/>
            <person name="Boedeker C."/>
            <person name="Pinto D."/>
            <person name="Vollmers J."/>
            <person name="Rivas-Marin E."/>
            <person name="Kohn T."/>
            <person name="Peeters S.H."/>
            <person name="Heuer A."/>
            <person name="Rast P."/>
            <person name="Oberbeckmann S."/>
            <person name="Bunk B."/>
            <person name="Jeske O."/>
            <person name="Meyerdierks A."/>
            <person name="Storesund J.E."/>
            <person name="Kallscheuer N."/>
            <person name="Luecker S."/>
            <person name="Lage O.M."/>
            <person name="Pohl T."/>
            <person name="Merkel B.J."/>
            <person name="Hornburger P."/>
            <person name="Mueller R.-W."/>
            <person name="Bruemmer F."/>
            <person name="Labrenz M."/>
            <person name="Spormann A.M."/>
            <person name="Op den Camp H."/>
            <person name="Overmann J."/>
            <person name="Amann R."/>
            <person name="Jetten M.S.M."/>
            <person name="Mascher T."/>
            <person name="Medema M.H."/>
            <person name="Devos D.P."/>
            <person name="Kaster A.-K."/>
            <person name="Ovreas L."/>
            <person name="Rohde M."/>
            <person name="Galperin M.Y."/>
            <person name="Jogler C."/>
        </authorList>
    </citation>
    <scope>NUCLEOTIDE SEQUENCE [LARGE SCALE GENOMIC DNA]</scope>
    <source>
        <strain evidence="2 3">HG66A1</strain>
    </source>
</reference>
<keyword evidence="1" id="KW-0472">Membrane</keyword>
<evidence type="ECO:0000256" key="1">
    <source>
        <dbReference type="SAM" id="Phobius"/>
    </source>
</evidence>
<keyword evidence="1" id="KW-0812">Transmembrane</keyword>
<dbReference type="AlphaFoldDB" id="A0A517PSB5"/>
<feature type="transmembrane region" description="Helical" evidence="1">
    <location>
        <begin position="87"/>
        <end position="107"/>
    </location>
</feature>
<name>A0A517PSB5_9PLAN</name>
<proteinExistence type="predicted"/>